<dbReference type="SUPFAM" id="SSF109604">
    <property type="entry name" value="HD-domain/PDEase-like"/>
    <property type="match status" value="2"/>
</dbReference>
<organism evidence="2 3">
    <name type="scientific">Butyribacter intestini</name>
    <dbReference type="NCBI Taxonomy" id="1703332"/>
    <lineage>
        <taxon>Bacteria</taxon>
        <taxon>Bacillati</taxon>
        <taxon>Bacillota</taxon>
        <taxon>Clostridia</taxon>
        <taxon>Lachnospirales</taxon>
        <taxon>Lachnospiraceae</taxon>
        <taxon>Butyribacter</taxon>
    </lineage>
</organism>
<dbReference type="Gene3D" id="1.10.3210.10">
    <property type="entry name" value="Hypothetical protein af1432"/>
    <property type="match status" value="2"/>
</dbReference>
<reference evidence="2 3" key="1">
    <citation type="submission" date="2015-10" db="EMBL/GenBank/DDBJ databases">
        <title>Butyribacter intestini gen. nov., sp. nov., a butyric acid-producing bacterium of the family Lachnospiraceae isolated from the human faeces.</title>
        <authorList>
            <person name="Zou Y."/>
            <person name="Xue W."/>
            <person name="Luo G."/>
            <person name="Lv M."/>
        </authorList>
    </citation>
    <scope>NUCLEOTIDE SEQUENCE [LARGE SCALE GENOMIC DNA]</scope>
    <source>
        <strain evidence="2 3">TF01-11</strain>
    </source>
</reference>
<dbReference type="Proteomes" id="UP000050833">
    <property type="component" value="Unassembled WGS sequence"/>
</dbReference>
<dbReference type="PANTHER" id="PTHR43155">
    <property type="entry name" value="CYCLIC DI-GMP PHOSPHODIESTERASE PA4108-RELATED"/>
    <property type="match status" value="1"/>
</dbReference>
<dbReference type="EMBL" id="LLKB01000001">
    <property type="protein sequence ID" value="KQC86131.1"/>
    <property type="molecule type" value="Genomic_DNA"/>
</dbReference>
<proteinExistence type="predicted"/>
<keyword evidence="3" id="KW-1185">Reference proteome</keyword>
<dbReference type="RefSeq" id="WP_055941383.1">
    <property type="nucleotide sequence ID" value="NZ_JAQDCV010000008.1"/>
</dbReference>
<gene>
    <name evidence="2" type="ORF">APZ18_02745</name>
</gene>
<evidence type="ECO:0000313" key="3">
    <source>
        <dbReference type="Proteomes" id="UP000050833"/>
    </source>
</evidence>
<evidence type="ECO:0000259" key="1">
    <source>
        <dbReference type="PROSITE" id="PS51832"/>
    </source>
</evidence>
<dbReference type="Pfam" id="PF13487">
    <property type="entry name" value="HD_5"/>
    <property type="match status" value="2"/>
</dbReference>
<name>A0AAW3JTJ8_9FIRM</name>
<accession>A0AAW3JTJ8</accession>
<comment type="caution">
    <text evidence="2">The sequence shown here is derived from an EMBL/GenBank/DDBJ whole genome shotgun (WGS) entry which is preliminary data.</text>
</comment>
<feature type="domain" description="HD-GYP" evidence="1">
    <location>
        <begin position="5"/>
        <end position="206"/>
    </location>
</feature>
<dbReference type="InterPro" id="IPR037522">
    <property type="entry name" value="HD_GYP_dom"/>
</dbReference>
<dbReference type="CDD" id="cd00077">
    <property type="entry name" value="HDc"/>
    <property type="match status" value="2"/>
</dbReference>
<protein>
    <submittedName>
        <fullName evidence="2">Phosphohydrolase</fullName>
    </submittedName>
</protein>
<feature type="domain" description="HD-GYP" evidence="1">
    <location>
        <begin position="223"/>
        <end position="409"/>
    </location>
</feature>
<dbReference type="SMART" id="SM00471">
    <property type="entry name" value="HDc"/>
    <property type="match status" value="2"/>
</dbReference>
<dbReference type="PANTHER" id="PTHR43155:SF1">
    <property type="entry name" value="3'3'-CGAMP-SPECIFIC PHOSPHODIESTERASE 1"/>
    <property type="match status" value="1"/>
</dbReference>
<dbReference type="PROSITE" id="PS51832">
    <property type="entry name" value="HD_GYP"/>
    <property type="match status" value="2"/>
</dbReference>
<evidence type="ECO:0000313" key="2">
    <source>
        <dbReference type="EMBL" id="KQC86131.1"/>
    </source>
</evidence>
<dbReference type="InterPro" id="IPR003607">
    <property type="entry name" value="HD/PDEase_dom"/>
</dbReference>
<sequence length="409" mass="46930">MEIDIIGLLSAFSFALDCVEAELIHVTSNHGKRVAYMSVCMAEKMGVSDDALRDLAACALLHDNALTQYINEEFYSDISNIDTLKVSSDDITPRQLGMHCIYGEKNLEKYPFKTGVKDVILYHHEEADGSGPFEKKWTEVPLFARIIHFSDMLDAFCKAQKFDEDVFNKAVHFIEKNKDKRFDSEVTKMFFDAFDKEEFSRLGDEHIEEYFWEKVPCEKSFYSFNVLKDLADLFAKIIDYKSEFTSRHSLGVARTASKISEIMGYDKVICDKMYLAGTLHDVGKIAIGNEILEKPARLTDEEFAKMKNHAGYTYMILSKVDGFEEIRDIAAFHHERLDGSGYPFGKRADELTTLQRIMACADIYQALTEKRPYKDGMDHDKACEILKDMADKNWIDKNITEVICHTKEL</sequence>
<dbReference type="AlphaFoldDB" id="A0AAW3JTJ8"/>